<dbReference type="InterPro" id="IPR050846">
    <property type="entry name" value="TLCD"/>
</dbReference>
<organism evidence="9 10">
    <name type="scientific">Pristionchus fissidentatus</name>
    <dbReference type="NCBI Taxonomy" id="1538716"/>
    <lineage>
        <taxon>Eukaryota</taxon>
        <taxon>Metazoa</taxon>
        <taxon>Ecdysozoa</taxon>
        <taxon>Nematoda</taxon>
        <taxon>Chromadorea</taxon>
        <taxon>Rhabditida</taxon>
        <taxon>Rhabditina</taxon>
        <taxon>Diplogasteromorpha</taxon>
        <taxon>Diplogasteroidea</taxon>
        <taxon>Neodiplogasteridae</taxon>
        <taxon>Pristionchus</taxon>
    </lineage>
</organism>
<evidence type="ECO:0000256" key="4">
    <source>
        <dbReference type="ARBA" id="ARBA00023136"/>
    </source>
</evidence>
<dbReference type="GO" id="GO:0071709">
    <property type="term" value="P:membrane assembly"/>
    <property type="evidence" value="ECO:0007669"/>
    <property type="project" value="TreeGrafter"/>
</dbReference>
<name>A0AAV5W873_9BILA</name>
<feature type="non-terminal residue" evidence="9">
    <location>
        <position position="1"/>
    </location>
</feature>
<dbReference type="GO" id="GO:0097035">
    <property type="term" value="P:regulation of membrane lipid distribution"/>
    <property type="evidence" value="ECO:0007669"/>
    <property type="project" value="TreeGrafter"/>
</dbReference>
<dbReference type="PANTHER" id="PTHR13439:SF70">
    <property type="entry name" value="TLC DOMAIN-CONTAINING PROTEIN-RELATED"/>
    <property type="match status" value="1"/>
</dbReference>
<proteinExistence type="predicted"/>
<evidence type="ECO:0000256" key="6">
    <source>
        <dbReference type="SAM" id="MobiDB-lite"/>
    </source>
</evidence>
<comment type="subcellular location">
    <subcellularLocation>
        <location evidence="1">Membrane</location>
        <topology evidence="1">Multi-pass membrane protein</topology>
    </subcellularLocation>
</comment>
<dbReference type="GO" id="GO:0005886">
    <property type="term" value="C:plasma membrane"/>
    <property type="evidence" value="ECO:0007669"/>
    <property type="project" value="TreeGrafter"/>
</dbReference>
<feature type="transmembrane region" description="Helical" evidence="7">
    <location>
        <begin position="155"/>
        <end position="178"/>
    </location>
</feature>
<accession>A0AAV5W873</accession>
<dbReference type="EMBL" id="BTSY01000005">
    <property type="protein sequence ID" value="GMT26815.1"/>
    <property type="molecule type" value="Genomic_DNA"/>
</dbReference>
<evidence type="ECO:0000256" key="7">
    <source>
        <dbReference type="SAM" id="Phobius"/>
    </source>
</evidence>
<feature type="region of interest" description="Disordered" evidence="6">
    <location>
        <begin position="319"/>
        <end position="373"/>
    </location>
</feature>
<feature type="compositionally biased region" description="Polar residues" evidence="6">
    <location>
        <begin position="362"/>
        <end position="373"/>
    </location>
</feature>
<feature type="transmembrane region" description="Helical" evidence="7">
    <location>
        <begin position="278"/>
        <end position="303"/>
    </location>
</feature>
<feature type="transmembrane region" description="Helical" evidence="7">
    <location>
        <begin position="123"/>
        <end position="143"/>
    </location>
</feature>
<reference evidence="9" key="1">
    <citation type="submission" date="2023-10" db="EMBL/GenBank/DDBJ databases">
        <title>Genome assembly of Pristionchus species.</title>
        <authorList>
            <person name="Yoshida K."/>
            <person name="Sommer R.J."/>
        </authorList>
    </citation>
    <scope>NUCLEOTIDE SEQUENCE</scope>
    <source>
        <strain evidence="9">RS5133</strain>
    </source>
</reference>
<evidence type="ECO:0000256" key="5">
    <source>
        <dbReference type="PROSITE-ProRule" id="PRU00205"/>
    </source>
</evidence>
<feature type="transmembrane region" description="Helical" evidence="7">
    <location>
        <begin position="246"/>
        <end position="266"/>
    </location>
</feature>
<feature type="domain" description="TLC" evidence="8">
    <location>
        <begin position="114"/>
        <end position="306"/>
    </location>
</feature>
<dbReference type="GO" id="GO:0007009">
    <property type="term" value="P:plasma membrane organization"/>
    <property type="evidence" value="ECO:0007669"/>
    <property type="project" value="TreeGrafter"/>
</dbReference>
<evidence type="ECO:0000256" key="3">
    <source>
        <dbReference type="ARBA" id="ARBA00022989"/>
    </source>
</evidence>
<keyword evidence="10" id="KW-1185">Reference proteome</keyword>
<keyword evidence="2 5" id="KW-0812">Transmembrane</keyword>
<comment type="caution">
    <text evidence="9">The sequence shown here is derived from an EMBL/GenBank/DDBJ whole genome shotgun (WGS) entry which is preliminary data.</text>
</comment>
<evidence type="ECO:0000313" key="10">
    <source>
        <dbReference type="Proteomes" id="UP001432322"/>
    </source>
</evidence>
<feature type="transmembrane region" description="Helical" evidence="7">
    <location>
        <begin position="57"/>
        <end position="77"/>
    </location>
</feature>
<dbReference type="AlphaFoldDB" id="A0AAV5W873"/>
<dbReference type="Pfam" id="PF03798">
    <property type="entry name" value="TRAM_LAG1_CLN8"/>
    <property type="match status" value="1"/>
</dbReference>
<evidence type="ECO:0000259" key="8">
    <source>
        <dbReference type="PROSITE" id="PS50922"/>
    </source>
</evidence>
<protein>
    <recommendedName>
        <fullName evidence="8">TLC domain-containing protein</fullName>
    </recommendedName>
</protein>
<dbReference type="Proteomes" id="UP001432322">
    <property type="component" value="Unassembled WGS sequence"/>
</dbReference>
<dbReference type="InterPro" id="IPR006634">
    <property type="entry name" value="TLC-dom"/>
</dbReference>
<evidence type="ECO:0000256" key="2">
    <source>
        <dbReference type="ARBA" id="ARBA00022692"/>
    </source>
</evidence>
<dbReference type="PROSITE" id="PS50922">
    <property type="entry name" value="TLC"/>
    <property type="match status" value="1"/>
</dbReference>
<keyword evidence="3 7" id="KW-1133">Transmembrane helix</keyword>
<feature type="compositionally biased region" description="Acidic residues" evidence="6">
    <location>
        <begin position="331"/>
        <end position="347"/>
    </location>
</feature>
<dbReference type="SMART" id="SM00724">
    <property type="entry name" value="TLC"/>
    <property type="match status" value="1"/>
</dbReference>
<dbReference type="PANTHER" id="PTHR13439">
    <property type="entry name" value="CT120 PROTEIN"/>
    <property type="match status" value="1"/>
</dbReference>
<sequence>YAHSRARAGLGTAGHEAMTNATANSSFRVSVWPSDSSRLDVTEWSRDQWKDFGEGCLYVVLSFAFFRILQYIVRWYLFGKCYFRTFSYFAFRRRAGSERNPAADSTTLSAIPPNKKWRICNEIVSLIHAGVSGLWAGYSILFYQDIIKDMIGFRHPVIVNLIFVSTGYLLHDLLDLLINERSERVIELLFHHVVVLTAFATTQTSGLFLGVVIFGLLMELNSVFLHSRSLLNLYGFNKKSTAFKMVALLNMITLLVFRLGVSLYLMYWLFTDCFFRRWYLIVPCFFVIVSLFCTNSTLAYRVMAADGWFGKKRARHSSSRSTEEENGGAVVDDEEKSSEEDEDEEADVPIGVSVTRPDDQQLMPNGHSTTVAA</sequence>
<gene>
    <name evidence="9" type="ORF">PFISCL1PPCAC_18112</name>
</gene>
<evidence type="ECO:0000313" key="9">
    <source>
        <dbReference type="EMBL" id="GMT26815.1"/>
    </source>
</evidence>
<keyword evidence="4 5" id="KW-0472">Membrane</keyword>
<evidence type="ECO:0000256" key="1">
    <source>
        <dbReference type="ARBA" id="ARBA00004141"/>
    </source>
</evidence>
<dbReference type="GO" id="GO:0055091">
    <property type="term" value="P:phospholipid homeostasis"/>
    <property type="evidence" value="ECO:0007669"/>
    <property type="project" value="TreeGrafter"/>
</dbReference>